<dbReference type="PANTHER" id="PTHR40626">
    <property type="entry name" value="MIP31509P"/>
    <property type="match status" value="1"/>
</dbReference>
<keyword evidence="2" id="KW-0479">Metal-binding</keyword>
<evidence type="ECO:0000256" key="5">
    <source>
        <dbReference type="ARBA" id="ARBA00022833"/>
    </source>
</evidence>
<evidence type="ECO:0000256" key="6">
    <source>
        <dbReference type="ARBA" id="ARBA00023242"/>
    </source>
</evidence>
<evidence type="ECO:0000313" key="10">
    <source>
        <dbReference type="Proteomes" id="UP000754883"/>
    </source>
</evidence>
<evidence type="ECO:0000259" key="8">
    <source>
        <dbReference type="Pfam" id="PF04082"/>
    </source>
</evidence>
<feature type="compositionally biased region" description="Low complexity" evidence="7">
    <location>
        <begin position="392"/>
        <end position="407"/>
    </location>
</feature>
<keyword evidence="4" id="KW-0863">Zinc-finger</keyword>
<evidence type="ECO:0000313" key="9">
    <source>
        <dbReference type="EMBL" id="CAG9984541.1"/>
    </source>
</evidence>
<keyword evidence="5" id="KW-0862">Zinc</keyword>
<dbReference type="CDD" id="cd12148">
    <property type="entry name" value="fungal_TF_MHR"/>
    <property type="match status" value="1"/>
</dbReference>
<dbReference type="GO" id="GO:0000981">
    <property type="term" value="F:DNA-binding transcription factor activity, RNA polymerase II-specific"/>
    <property type="evidence" value="ECO:0007669"/>
    <property type="project" value="InterPro"/>
</dbReference>
<keyword evidence="10" id="KW-1185">Reference proteome</keyword>
<evidence type="ECO:0000256" key="1">
    <source>
        <dbReference type="ARBA" id="ARBA00004123"/>
    </source>
</evidence>
<dbReference type="AlphaFoldDB" id="A0A9N9XZN4"/>
<evidence type="ECO:0000256" key="4">
    <source>
        <dbReference type="ARBA" id="ARBA00022771"/>
    </source>
</evidence>
<dbReference type="GO" id="GO:0006351">
    <property type="term" value="P:DNA-templated transcription"/>
    <property type="evidence" value="ECO:0007669"/>
    <property type="project" value="InterPro"/>
</dbReference>
<dbReference type="GO" id="GO:0008270">
    <property type="term" value="F:zinc ion binding"/>
    <property type="evidence" value="ECO:0007669"/>
    <property type="project" value="UniProtKB-KW"/>
</dbReference>
<name>A0A9N9XZN4_9HYPO</name>
<dbReference type="InterPro" id="IPR051059">
    <property type="entry name" value="VerF-like"/>
</dbReference>
<sequence length="846" mass="93492">MTDTDSIHNRDLLSRHERISHSDDADGMDNDEPSVLGATTTSLNPTEPKSPSIDCTKNSYGNMENYVQAETIATRAIQEGAPVISPAMSGQPTPLEFSAPMNPQFRLPLDHLTEDPVEHDTLPTSEAEQRRDLAAQPLSIGDNLDLLWNDFDYSSLVMSQSFPLNDVALMQAGLSVPGQVVYGNPNEAYENQHMFAGQECGEQGIMSRFESRLPSVEPAYQNQNDAAASGNNNDEAEVRNERLNEHLPAQATLIRRPAVPWRISKQDYGLIHAVMVSYATILPHDFVLPSRHALCRYVEGFFSGFHEHLPVIHVATFSLVTEAPELILAILSVGARYRFQHRQSHNLYLAAQLLLRYQIEQRVSLATSSGEGPVWTTPGMLSQHSNPPPQPHHGQGQRQGQGSEPSPVNDLHGAARPLPRALDPSRATTSPDRDLQTMHAMILMIALGTWNDRSLLKDAFSMASHLALLLREHAMQPDGNDTDPTWPEWVAAEGRRRTMIVGFCFLNLHSIAYNASPKVLAKDMGMLFLPSPESHWRASDDAAWREARRRDAHSCCLLRDAYVGLHAAQTDRPSRHELSSFGNYVLIHCIVQDIFFTRQVYFIGGTTSSIASGALSHLDRALRSWQHGWEATKDSSFDPSAPGGPLSFNATALFRLAYSRLHTNMGAHLQLDTRDPNTIASAFWNAMAIERSPRVASSVGRAVLQCAHSLSIPVRIGIEFVARTQTLSWSIIHSLCNLECGLFVSKWLQTMAWALRDGETLREDERRLLGIISAIVSETELASAVQSEADEVGRLLSLSSAVLRLWAHTFQGAHVFDIMGPIGAGLDRCAELVQQDLNPARGLASQ</sequence>
<comment type="subcellular location">
    <subcellularLocation>
        <location evidence="1">Nucleus</location>
    </subcellularLocation>
</comment>
<protein>
    <recommendedName>
        <fullName evidence="8">Xylanolytic transcriptional activator regulatory domain-containing protein</fullName>
    </recommendedName>
</protein>
<dbReference type="GO" id="GO:0000785">
    <property type="term" value="C:chromatin"/>
    <property type="evidence" value="ECO:0007669"/>
    <property type="project" value="TreeGrafter"/>
</dbReference>
<evidence type="ECO:0000256" key="7">
    <source>
        <dbReference type="SAM" id="MobiDB-lite"/>
    </source>
</evidence>
<organism evidence="9 10">
    <name type="scientific">Clonostachys byssicola</name>
    <dbReference type="NCBI Taxonomy" id="160290"/>
    <lineage>
        <taxon>Eukaryota</taxon>
        <taxon>Fungi</taxon>
        <taxon>Dikarya</taxon>
        <taxon>Ascomycota</taxon>
        <taxon>Pezizomycotina</taxon>
        <taxon>Sordariomycetes</taxon>
        <taxon>Hypocreomycetidae</taxon>
        <taxon>Hypocreales</taxon>
        <taxon>Bionectriaceae</taxon>
        <taxon>Clonostachys</taxon>
    </lineage>
</organism>
<keyword evidence="3" id="KW-0677">Repeat</keyword>
<dbReference type="InterPro" id="IPR007219">
    <property type="entry name" value="XnlR_reg_dom"/>
</dbReference>
<dbReference type="GO" id="GO:0005634">
    <property type="term" value="C:nucleus"/>
    <property type="evidence" value="ECO:0007669"/>
    <property type="project" value="UniProtKB-SubCell"/>
</dbReference>
<keyword evidence="6" id="KW-0539">Nucleus</keyword>
<dbReference type="PANTHER" id="PTHR40626:SF10">
    <property type="entry name" value="C2H2-TYPE DOMAIN-CONTAINING PROTEIN"/>
    <property type="match status" value="1"/>
</dbReference>
<feature type="compositionally biased region" description="Basic and acidic residues" evidence="7">
    <location>
        <begin position="1"/>
        <end position="24"/>
    </location>
</feature>
<dbReference type="OrthoDB" id="654211at2759"/>
<dbReference type="GO" id="GO:0000978">
    <property type="term" value="F:RNA polymerase II cis-regulatory region sequence-specific DNA binding"/>
    <property type="evidence" value="ECO:0007669"/>
    <property type="project" value="InterPro"/>
</dbReference>
<accession>A0A9N9XZN4</accession>
<reference evidence="9 10" key="2">
    <citation type="submission" date="2021-10" db="EMBL/GenBank/DDBJ databases">
        <authorList>
            <person name="Piombo E."/>
        </authorList>
    </citation>
    <scope>NUCLEOTIDE SEQUENCE [LARGE SCALE GENOMIC DNA]</scope>
</reference>
<feature type="domain" description="Xylanolytic transcriptional activator regulatory" evidence="8">
    <location>
        <begin position="301"/>
        <end position="626"/>
    </location>
</feature>
<proteinExistence type="predicted"/>
<feature type="region of interest" description="Disordered" evidence="7">
    <location>
        <begin position="374"/>
        <end position="433"/>
    </location>
</feature>
<comment type="caution">
    <text evidence="9">The sequence shown here is derived from an EMBL/GenBank/DDBJ whole genome shotgun (WGS) entry which is preliminary data.</text>
</comment>
<dbReference type="EMBL" id="CABFNO020001387">
    <property type="protein sequence ID" value="CAG9984541.1"/>
    <property type="molecule type" value="Genomic_DNA"/>
</dbReference>
<gene>
    <name evidence="9" type="ORF">CBYS24578_00012266</name>
</gene>
<feature type="compositionally biased region" description="Polar residues" evidence="7">
    <location>
        <begin position="37"/>
        <end position="58"/>
    </location>
</feature>
<reference evidence="10" key="1">
    <citation type="submission" date="2019-06" db="EMBL/GenBank/DDBJ databases">
        <authorList>
            <person name="Broberg M."/>
        </authorList>
    </citation>
    <scope>NUCLEOTIDE SEQUENCE [LARGE SCALE GENOMIC DNA]</scope>
</reference>
<dbReference type="Pfam" id="PF04082">
    <property type="entry name" value="Fungal_trans"/>
    <property type="match status" value="1"/>
</dbReference>
<evidence type="ECO:0000256" key="3">
    <source>
        <dbReference type="ARBA" id="ARBA00022737"/>
    </source>
</evidence>
<evidence type="ECO:0000256" key="2">
    <source>
        <dbReference type="ARBA" id="ARBA00022723"/>
    </source>
</evidence>
<dbReference type="Proteomes" id="UP000754883">
    <property type="component" value="Unassembled WGS sequence"/>
</dbReference>
<feature type="region of interest" description="Disordered" evidence="7">
    <location>
        <begin position="1"/>
        <end position="58"/>
    </location>
</feature>